<keyword evidence="9 17" id="KW-0547">Nucleotide-binding</keyword>
<evidence type="ECO:0000256" key="11">
    <source>
        <dbReference type="ARBA" id="ARBA00022960"/>
    </source>
</evidence>
<dbReference type="InterPro" id="IPR004101">
    <property type="entry name" value="Mur_ligase_C"/>
</dbReference>
<evidence type="ECO:0000256" key="9">
    <source>
        <dbReference type="ARBA" id="ARBA00022741"/>
    </source>
</evidence>
<evidence type="ECO:0000256" key="10">
    <source>
        <dbReference type="ARBA" id="ARBA00022840"/>
    </source>
</evidence>
<evidence type="ECO:0000256" key="4">
    <source>
        <dbReference type="ARBA" id="ARBA00010416"/>
    </source>
</evidence>
<dbReference type="PANTHER" id="PTHR43692:SF1">
    <property type="entry name" value="UDP-N-ACETYLMURAMOYLALANINE--D-GLUTAMATE LIGASE"/>
    <property type="match status" value="1"/>
</dbReference>
<dbReference type="GO" id="GO:0071555">
    <property type="term" value="P:cell wall organization"/>
    <property type="evidence" value="ECO:0007669"/>
    <property type="project" value="UniProtKB-KW"/>
</dbReference>
<evidence type="ECO:0000256" key="16">
    <source>
        <dbReference type="ARBA" id="ARBA00047632"/>
    </source>
</evidence>
<feature type="domain" description="Mur ligase central" evidence="20">
    <location>
        <begin position="121"/>
        <end position="297"/>
    </location>
</feature>
<evidence type="ECO:0000256" key="6">
    <source>
        <dbReference type="ARBA" id="ARBA00015655"/>
    </source>
</evidence>
<organism evidence="21 22">
    <name type="scientific">Ruminococcus bromii</name>
    <dbReference type="NCBI Taxonomy" id="40518"/>
    <lineage>
        <taxon>Bacteria</taxon>
        <taxon>Bacillati</taxon>
        <taxon>Bacillota</taxon>
        <taxon>Clostridia</taxon>
        <taxon>Eubacteriales</taxon>
        <taxon>Oscillospiraceae</taxon>
        <taxon>Ruminococcus</taxon>
    </lineage>
</organism>
<feature type="binding site" evidence="17">
    <location>
        <begin position="123"/>
        <end position="129"/>
    </location>
    <ligand>
        <name>ATP</name>
        <dbReference type="ChEBI" id="CHEBI:30616"/>
    </ligand>
</feature>
<keyword evidence="17 18" id="KW-0132">Cell division</keyword>
<evidence type="ECO:0000256" key="14">
    <source>
        <dbReference type="ARBA" id="ARBA00030398"/>
    </source>
</evidence>
<dbReference type="GO" id="GO:0005737">
    <property type="term" value="C:cytoplasm"/>
    <property type="evidence" value="ECO:0007669"/>
    <property type="project" value="UniProtKB-SubCell"/>
</dbReference>
<comment type="similarity">
    <text evidence="4 17">Belongs to the MurCDEF family.</text>
</comment>
<comment type="caution">
    <text evidence="21">The sequence shown here is derived from an EMBL/GenBank/DDBJ whole genome shotgun (WGS) entry which is preliminary data.</text>
</comment>
<dbReference type="InterPro" id="IPR036565">
    <property type="entry name" value="Mur-like_cat_sf"/>
</dbReference>
<comment type="function">
    <text evidence="1 17 18">Cell wall formation. Catalyzes the addition of glutamate to the nucleotide precursor UDP-N-acetylmuramoyl-L-alanine (UMA).</text>
</comment>
<evidence type="ECO:0000256" key="13">
    <source>
        <dbReference type="ARBA" id="ARBA00023316"/>
    </source>
</evidence>
<dbReference type="Pfam" id="PF08245">
    <property type="entry name" value="Mur_ligase_M"/>
    <property type="match status" value="1"/>
</dbReference>
<dbReference type="GO" id="GO:0008360">
    <property type="term" value="P:regulation of cell shape"/>
    <property type="evidence" value="ECO:0007669"/>
    <property type="project" value="UniProtKB-KW"/>
</dbReference>
<gene>
    <name evidence="17 21" type="primary">murD</name>
    <name evidence="21" type="ORF">RBATCC27255_01312</name>
</gene>
<evidence type="ECO:0000256" key="15">
    <source>
        <dbReference type="ARBA" id="ARBA00032324"/>
    </source>
</evidence>
<evidence type="ECO:0000256" key="8">
    <source>
        <dbReference type="ARBA" id="ARBA00022598"/>
    </source>
</evidence>
<evidence type="ECO:0000256" key="5">
    <source>
        <dbReference type="ARBA" id="ARBA00012212"/>
    </source>
</evidence>
<evidence type="ECO:0000256" key="3">
    <source>
        <dbReference type="ARBA" id="ARBA00004752"/>
    </source>
</evidence>
<keyword evidence="10 17" id="KW-0067">ATP-binding</keyword>
<dbReference type="SUPFAM" id="SSF53623">
    <property type="entry name" value="MurD-like peptide ligases, catalytic domain"/>
    <property type="match status" value="1"/>
</dbReference>
<dbReference type="EMBL" id="NNSR01000063">
    <property type="protein sequence ID" value="PKD28258.1"/>
    <property type="molecule type" value="Genomic_DNA"/>
</dbReference>
<dbReference type="GO" id="GO:0005524">
    <property type="term" value="F:ATP binding"/>
    <property type="evidence" value="ECO:0007669"/>
    <property type="project" value="UniProtKB-UniRule"/>
</dbReference>
<evidence type="ECO:0000259" key="20">
    <source>
        <dbReference type="Pfam" id="PF08245"/>
    </source>
</evidence>
<keyword evidence="13 17" id="KW-0961">Cell wall biogenesis/degradation</keyword>
<evidence type="ECO:0000256" key="7">
    <source>
        <dbReference type="ARBA" id="ARBA00022490"/>
    </source>
</evidence>
<dbReference type="Gene3D" id="3.90.190.20">
    <property type="entry name" value="Mur ligase, C-terminal domain"/>
    <property type="match status" value="1"/>
</dbReference>
<keyword evidence="12 17" id="KW-0573">Peptidoglycan synthesis</keyword>
<keyword evidence="17 18" id="KW-0131">Cell cycle</keyword>
<keyword evidence="11 17" id="KW-0133">Cell shape</keyword>
<dbReference type="GO" id="GO:0009252">
    <property type="term" value="P:peptidoglycan biosynthetic process"/>
    <property type="evidence" value="ECO:0007669"/>
    <property type="project" value="UniProtKB-UniRule"/>
</dbReference>
<evidence type="ECO:0000256" key="17">
    <source>
        <dbReference type="HAMAP-Rule" id="MF_00639"/>
    </source>
</evidence>
<evidence type="ECO:0000256" key="1">
    <source>
        <dbReference type="ARBA" id="ARBA00002734"/>
    </source>
</evidence>
<evidence type="ECO:0000256" key="2">
    <source>
        <dbReference type="ARBA" id="ARBA00004496"/>
    </source>
</evidence>
<dbReference type="Proteomes" id="UP000233425">
    <property type="component" value="Unassembled WGS sequence"/>
</dbReference>
<comment type="subcellular location">
    <subcellularLocation>
        <location evidence="2 17 18">Cytoplasm</location>
    </subcellularLocation>
</comment>
<dbReference type="AlphaFoldDB" id="A0A2N0UMT9"/>
<dbReference type="EC" id="6.3.2.9" evidence="5 17"/>
<sequence length="463" mass="50547">MNAMADKFFDSIKGKKVTFIGIGTSNLPLIKLFIEKGAKVTACDKKNFEDLGQNGIKAKEYGAELLLGENYLSKIDADIVFRSPGTPFYKDELVALRSKGVVLTSEMEVFFDLCPCKIIAVTGSDGKTTTTTIISEFLKAAGLNVHLGGNIGKPLLPDIESVNDDDFAVVELSSFQLISMRKSPDIAVVTNLAPNHLDIHKDMQEYIDSKKNIILHQNAFSKAVLNLDNEITNGFSDSVRGQLAKFSVKQNVSNGAFLDGDTICYNDYGKITRIMNIHDIKIPGMHNVENYLAAISAVWGLVDVETMAAVAKTFGGVAHRAEFVREVDGVKYYNDSIASSPTRTALGTLSLYSRKICIIAGGYDKHIPYEPLGPVINDKVKLLILLGDTAPKIEKAVKEASNYDADEIEIVNVTNMEEAVAVARERSTKGDIVSLSPASASFGLYKNFEERGNHFKSIVNALK</sequence>
<dbReference type="UniPathway" id="UPA00219"/>
<dbReference type="Gene3D" id="3.40.50.720">
    <property type="entry name" value="NAD(P)-binding Rossmann-like Domain"/>
    <property type="match status" value="1"/>
</dbReference>
<dbReference type="SUPFAM" id="SSF53244">
    <property type="entry name" value="MurD-like peptide ligases, peptide-binding domain"/>
    <property type="match status" value="1"/>
</dbReference>
<dbReference type="PANTHER" id="PTHR43692">
    <property type="entry name" value="UDP-N-ACETYLMURAMOYLALANINE--D-GLUTAMATE LIGASE"/>
    <property type="match status" value="1"/>
</dbReference>
<dbReference type="NCBIfam" id="TIGR01087">
    <property type="entry name" value="murD"/>
    <property type="match status" value="1"/>
</dbReference>
<evidence type="ECO:0000259" key="19">
    <source>
        <dbReference type="Pfam" id="PF02875"/>
    </source>
</evidence>
<dbReference type="Gene3D" id="3.40.1190.10">
    <property type="entry name" value="Mur-like, catalytic domain"/>
    <property type="match status" value="1"/>
</dbReference>
<dbReference type="InterPro" id="IPR036615">
    <property type="entry name" value="Mur_ligase_C_dom_sf"/>
</dbReference>
<dbReference type="GO" id="GO:0051301">
    <property type="term" value="P:cell division"/>
    <property type="evidence" value="ECO:0007669"/>
    <property type="project" value="UniProtKB-KW"/>
</dbReference>
<keyword evidence="22" id="KW-1185">Reference proteome</keyword>
<evidence type="ECO:0000256" key="18">
    <source>
        <dbReference type="RuleBase" id="RU003664"/>
    </source>
</evidence>
<reference evidence="21" key="1">
    <citation type="journal article" date="2018" name="Environ. Microbiol.">
        <title>Sporulation capability and amylosome conservation among diverse human colonic and rumen isolates of the keystone starch-degrader Ruminococcus bromii.</title>
        <authorList>
            <person name="Mukhopadhya I."/>
            <person name="Morais S."/>
            <person name="Laverde-Gomez J."/>
            <person name="Sheridan P.O."/>
            <person name="Walker A.W."/>
            <person name="Kelly W."/>
            <person name="Klieve A.V."/>
            <person name="Ouwerkerk D."/>
            <person name="Duncan S.H."/>
            <person name="Louis P."/>
            <person name="Koropatkin N."/>
            <person name="Cockburn D."/>
            <person name="Kibler R."/>
            <person name="Cooper P.J."/>
            <person name="Sandoval C."/>
            <person name="Crost E."/>
            <person name="Juge N."/>
            <person name="Bayer E.A."/>
            <person name="Flint H.J."/>
        </authorList>
    </citation>
    <scope>NUCLEOTIDE SEQUENCE [LARGE SCALE GENOMIC DNA]</scope>
    <source>
        <strain evidence="21">ATCC 27255</strain>
    </source>
</reference>
<dbReference type="Pfam" id="PF02875">
    <property type="entry name" value="Mur_ligase_C"/>
    <property type="match status" value="1"/>
</dbReference>
<dbReference type="GO" id="GO:0008764">
    <property type="term" value="F:UDP-N-acetylmuramoylalanine-D-glutamate ligase activity"/>
    <property type="evidence" value="ECO:0007669"/>
    <property type="project" value="UniProtKB-UniRule"/>
</dbReference>
<dbReference type="HAMAP" id="MF_00639">
    <property type="entry name" value="MurD"/>
    <property type="match status" value="1"/>
</dbReference>
<dbReference type="SUPFAM" id="SSF51984">
    <property type="entry name" value="MurCD N-terminal domain"/>
    <property type="match status" value="1"/>
</dbReference>
<name>A0A2N0UMT9_9FIRM</name>
<dbReference type="RefSeq" id="WP_101029295.1">
    <property type="nucleotide sequence ID" value="NZ_CABMMZ010000063.1"/>
</dbReference>
<comment type="pathway">
    <text evidence="3 17 18">Cell wall biogenesis; peptidoglycan biosynthesis.</text>
</comment>
<keyword evidence="7 17" id="KW-0963">Cytoplasm</keyword>
<comment type="catalytic activity">
    <reaction evidence="16 17 18">
        <text>UDP-N-acetyl-alpha-D-muramoyl-L-alanine + D-glutamate + ATP = UDP-N-acetyl-alpha-D-muramoyl-L-alanyl-D-glutamate + ADP + phosphate + H(+)</text>
        <dbReference type="Rhea" id="RHEA:16429"/>
        <dbReference type="ChEBI" id="CHEBI:15378"/>
        <dbReference type="ChEBI" id="CHEBI:29986"/>
        <dbReference type="ChEBI" id="CHEBI:30616"/>
        <dbReference type="ChEBI" id="CHEBI:43474"/>
        <dbReference type="ChEBI" id="CHEBI:83898"/>
        <dbReference type="ChEBI" id="CHEBI:83900"/>
        <dbReference type="ChEBI" id="CHEBI:456216"/>
        <dbReference type="EC" id="6.3.2.9"/>
    </reaction>
</comment>
<evidence type="ECO:0000256" key="12">
    <source>
        <dbReference type="ARBA" id="ARBA00022984"/>
    </source>
</evidence>
<dbReference type="InterPro" id="IPR005762">
    <property type="entry name" value="MurD"/>
</dbReference>
<dbReference type="InterPro" id="IPR013221">
    <property type="entry name" value="Mur_ligase_cen"/>
</dbReference>
<feature type="domain" description="Mur ligase C-terminal" evidence="19">
    <location>
        <begin position="319"/>
        <end position="438"/>
    </location>
</feature>
<protein>
    <recommendedName>
        <fullName evidence="6 17">UDP-N-acetylmuramoylalanine--D-glutamate ligase</fullName>
        <ecNumber evidence="5 17">6.3.2.9</ecNumber>
    </recommendedName>
    <alternativeName>
        <fullName evidence="15 17">D-glutamic acid-adding enzyme</fullName>
    </alternativeName>
    <alternativeName>
        <fullName evidence="14 17">UDP-N-acetylmuramoyl-L-alanyl-D-glutamate synthetase</fullName>
    </alternativeName>
</protein>
<keyword evidence="8 17" id="KW-0436">Ligase</keyword>
<evidence type="ECO:0000313" key="22">
    <source>
        <dbReference type="Proteomes" id="UP000233425"/>
    </source>
</evidence>
<proteinExistence type="inferred from homology"/>
<evidence type="ECO:0000313" key="21">
    <source>
        <dbReference type="EMBL" id="PKD28258.1"/>
    </source>
</evidence>
<accession>A0A2N0UMT9</accession>